<dbReference type="Proteomes" id="UP000297253">
    <property type="component" value="Unassembled WGS sequence"/>
</dbReference>
<accession>A0A4Y9J6H3</accession>
<evidence type="ECO:0000259" key="1">
    <source>
        <dbReference type="Pfam" id="PF06970"/>
    </source>
</evidence>
<sequence>MKRITANQYQTSERYYKLPKILWENERYKDMKLEEKVAYSFLKDRLELSLSNGWIDEDGSVYLVYSNPKLMELLGCSKSKLLSIKKALRAYGLIEEVQQSSSDKGNLANKIYLGELESDIEIPLVLNSDQGGVSKTLGGSLNQPGVVLNSATNETEYNELLDNSSRKAEENPPEKIQEGKYIQSKYYSLLQVIVDKYNDRYSYPHGYRLTHEQKMMIGQYLESGYVRSDEILNMIDRIPRDCESPLAYLLRMLQNLKLERQTESG</sequence>
<protein>
    <submittedName>
        <fullName evidence="2">Replication initiator protein A</fullName>
    </submittedName>
</protein>
<dbReference type="OrthoDB" id="1695311at2"/>
<dbReference type="AlphaFoldDB" id="A0A4Y9J6H3"/>
<dbReference type="InterPro" id="IPR010724">
    <property type="entry name" value="RepA_N"/>
</dbReference>
<evidence type="ECO:0000313" key="3">
    <source>
        <dbReference type="Proteomes" id="UP000297253"/>
    </source>
</evidence>
<evidence type="ECO:0000313" key="2">
    <source>
        <dbReference type="EMBL" id="TFU96610.1"/>
    </source>
</evidence>
<feature type="domain" description="Replication initiator A N-terminal" evidence="1">
    <location>
        <begin position="14"/>
        <end position="88"/>
    </location>
</feature>
<dbReference type="EMBL" id="SPPD01000038">
    <property type="protein sequence ID" value="TFU96610.1"/>
    <property type="molecule type" value="Genomic_DNA"/>
</dbReference>
<reference evidence="2 3" key="1">
    <citation type="submission" date="2019-03" db="EMBL/GenBank/DDBJ databases">
        <title>Diversity of the mouse oral microbiome.</title>
        <authorList>
            <person name="Joseph S."/>
            <person name="Aduse-Opoku J."/>
            <person name="Curtis M."/>
            <person name="Wade W."/>
            <person name="Hashim A."/>
        </authorList>
    </citation>
    <scope>NUCLEOTIDE SEQUENCE [LARGE SCALE GENOMIC DNA]</scope>
    <source>
        <strain evidence="2 3">WM131</strain>
    </source>
</reference>
<comment type="caution">
    <text evidence="2">The sequence shown here is derived from an EMBL/GenBank/DDBJ whole genome shotgun (WGS) entry which is preliminary data.</text>
</comment>
<gene>
    <name evidence="2" type="ORF">E4T82_11860</name>
</gene>
<dbReference type="Pfam" id="PF06970">
    <property type="entry name" value="RepA_N"/>
    <property type="match status" value="1"/>
</dbReference>
<name>A0A4Y9J6H3_9STRE</name>
<proteinExistence type="predicted"/>
<organism evidence="2 3">
    <name type="scientific">Streptococcus cuniculi</name>
    <dbReference type="NCBI Taxonomy" id="1432788"/>
    <lineage>
        <taxon>Bacteria</taxon>
        <taxon>Bacillati</taxon>
        <taxon>Bacillota</taxon>
        <taxon>Bacilli</taxon>
        <taxon>Lactobacillales</taxon>
        <taxon>Streptococcaceae</taxon>
        <taxon>Streptococcus</taxon>
    </lineage>
</organism>
<dbReference type="RefSeq" id="WP_135182967.1">
    <property type="nucleotide sequence ID" value="NZ_JADGKZ010000038.1"/>
</dbReference>